<proteinExistence type="predicted"/>
<sequence>MTGAVAAKTLGWQHSKITRIERADQGINGPDLQRLLDLYEVEDPAVREGLTQLAKDAKYRGWWTDYRDVFGPGALPDFEAEANLIQTFEAQAVPGLLETPAYIEAAFRGGAAHSADVVERHIEARLERQRILEGVHPTRLQAIIDEGTLRRMVGGPDVMAEQLQHLINMATRHNVDIRVLPFVAGAHAGMLGSFLILHFPDPLDPSLAFTESVASSLFVEEPHQLERCTDVYGNLLGSALPPSQSVDFIEQVKAEIPT</sequence>
<feature type="domain" description="DUF5753" evidence="1">
    <location>
        <begin position="75"/>
        <end position="251"/>
    </location>
</feature>
<comment type="caution">
    <text evidence="2">The sequence shown here is derived from an EMBL/GenBank/DDBJ whole genome shotgun (WGS) entry which is preliminary data.</text>
</comment>
<protein>
    <recommendedName>
        <fullName evidence="1">DUF5753 domain-containing protein</fullName>
    </recommendedName>
</protein>
<evidence type="ECO:0000313" key="3">
    <source>
        <dbReference type="Proteomes" id="UP000589036"/>
    </source>
</evidence>
<keyword evidence="3" id="KW-1185">Reference proteome</keyword>
<evidence type="ECO:0000313" key="2">
    <source>
        <dbReference type="EMBL" id="NYE46882.1"/>
    </source>
</evidence>
<dbReference type="EMBL" id="JACCCC010000001">
    <property type="protein sequence ID" value="NYE46882.1"/>
    <property type="molecule type" value="Genomic_DNA"/>
</dbReference>
<name>A0A852TVI6_9ACTN</name>
<accession>A0A852TVI6</accession>
<organism evidence="2 3">
    <name type="scientific">Spinactinospora alkalitolerans</name>
    <dbReference type="NCBI Taxonomy" id="687207"/>
    <lineage>
        <taxon>Bacteria</taxon>
        <taxon>Bacillati</taxon>
        <taxon>Actinomycetota</taxon>
        <taxon>Actinomycetes</taxon>
        <taxon>Streptosporangiales</taxon>
        <taxon>Nocardiopsidaceae</taxon>
        <taxon>Spinactinospora</taxon>
    </lineage>
</organism>
<evidence type="ECO:0000259" key="1">
    <source>
        <dbReference type="Pfam" id="PF19054"/>
    </source>
</evidence>
<dbReference type="AlphaFoldDB" id="A0A852TVI6"/>
<reference evidence="2 3" key="1">
    <citation type="submission" date="2020-07" db="EMBL/GenBank/DDBJ databases">
        <title>Sequencing the genomes of 1000 actinobacteria strains.</title>
        <authorList>
            <person name="Klenk H.-P."/>
        </authorList>
    </citation>
    <scope>NUCLEOTIDE SEQUENCE [LARGE SCALE GENOMIC DNA]</scope>
    <source>
        <strain evidence="2 3">CXB654</strain>
    </source>
</reference>
<dbReference type="InterPro" id="IPR043917">
    <property type="entry name" value="DUF5753"/>
</dbReference>
<dbReference type="Proteomes" id="UP000589036">
    <property type="component" value="Unassembled WGS sequence"/>
</dbReference>
<gene>
    <name evidence="2" type="ORF">HDA32_002002</name>
</gene>
<dbReference type="Pfam" id="PF19054">
    <property type="entry name" value="DUF5753"/>
    <property type="match status" value="1"/>
</dbReference>
<dbReference type="Pfam" id="PF13560">
    <property type="entry name" value="HTH_31"/>
    <property type="match status" value="1"/>
</dbReference>